<dbReference type="InterPro" id="IPR009100">
    <property type="entry name" value="AcylCoA_DH/oxidase_NM_dom_sf"/>
</dbReference>
<dbReference type="Pfam" id="PF00441">
    <property type="entry name" value="Acyl-CoA_dh_1"/>
    <property type="match status" value="1"/>
</dbReference>
<dbReference type="FunFam" id="2.40.110.10:FF:000002">
    <property type="entry name" value="Acyl-CoA dehydrogenase fadE12"/>
    <property type="match status" value="1"/>
</dbReference>
<keyword evidence="5 6" id="KW-0560">Oxidoreductase</keyword>
<dbReference type="SUPFAM" id="SSF47203">
    <property type="entry name" value="Acyl-CoA dehydrogenase C-terminal domain-like"/>
    <property type="match status" value="1"/>
</dbReference>
<sequence>MFTLNDEELALSEAVDRFARERLAPAMPAFLRDHLFPADLVSEFGRLGYLGTAYDPDYGGAGLGTRGAAIVAEVLARIEPSFAAIYLCNSAPTSLIARFGSHELKSEWLTAVCEGRMIGSFGVTEPHGGSDVANIRTRAVRDGGDWVLNGSKIFSTNGGTSLHGFSSIVAVTDPDKGPKGLTCFVVPVGTPGFSVGKPSRKIGWRFADSVELYLENVRIPDRHRVGEEGDGLKQILSVLSIGRILVAATGLGLARRAIDLAKAHGRDRKLFGKSILAQPGLAFPLADILTKIHAAELMVRHSATLVDEGRPFRNETSKTKLFASELAVEAALKAIQVHGGYGVFEEFPVSGLLGEAKVLEIVEGTSEIQRMVIARELLD</sequence>
<evidence type="ECO:0000256" key="6">
    <source>
        <dbReference type="RuleBase" id="RU362125"/>
    </source>
</evidence>
<dbReference type="Proteomes" id="UP000602745">
    <property type="component" value="Unassembled WGS sequence"/>
</dbReference>
<dbReference type="InterPro" id="IPR013786">
    <property type="entry name" value="AcylCoA_DH/ox_N"/>
</dbReference>
<evidence type="ECO:0000313" key="10">
    <source>
        <dbReference type="EMBL" id="GGE31733.1"/>
    </source>
</evidence>
<dbReference type="GO" id="GO:0003995">
    <property type="term" value="F:acyl-CoA dehydrogenase activity"/>
    <property type="evidence" value="ECO:0007669"/>
    <property type="project" value="TreeGrafter"/>
</dbReference>
<evidence type="ECO:0000259" key="7">
    <source>
        <dbReference type="Pfam" id="PF00441"/>
    </source>
</evidence>
<reference evidence="10" key="1">
    <citation type="journal article" date="2014" name="Int. J. Syst. Evol. Microbiol.">
        <title>Complete genome sequence of Corynebacterium casei LMG S-19264T (=DSM 44701T), isolated from a smear-ripened cheese.</title>
        <authorList>
            <consortium name="US DOE Joint Genome Institute (JGI-PGF)"/>
            <person name="Walter F."/>
            <person name="Albersmeier A."/>
            <person name="Kalinowski J."/>
            <person name="Ruckert C."/>
        </authorList>
    </citation>
    <scope>NUCLEOTIDE SEQUENCE</scope>
    <source>
        <strain evidence="10">CCM 7684</strain>
    </source>
</reference>
<comment type="caution">
    <text evidence="10">The sequence shown here is derived from an EMBL/GenBank/DDBJ whole genome shotgun (WGS) entry which is preliminary data.</text>
</comment>
<dbReference type="RefSeq" id="WP_229729152.1">
    <property type="nucleotide sequence ID" value="NZ_BMCP01000001.1"/>
</dbReference>
<comment type="similarity">
    <text evidence="2 6">Belongs to the acyl-CoA dehydrogenase family.</text>
</comment>
<feature type="domain" description="Acyl-CoA dehydrogenase/oxidase C-terminal" evidence="7">
    <location>
        <begin position="229"/>
        <end position="378"/>
    </location>
</feature>
<evidence type="ECO:0000313" key="11">
    <source>
        <dbReference type="Proteomes" id="UP000602745"/>
    </source>
</evidence>
<dbReference type="SUPFAM" id="SSF56645">
    <property type="entry name" value="Acyl-CoA dehydrogenase NM domain-like"/>
    <property type="match status" value="1"/>
</dbReference>
<feature type="domain" description="Acyl-CoA dehydrogenase/oxidase N-terminal" evidence="9">
    <location>
        <begin position="6"/>
        <end position="115"/>
    </location>
</feature>
<dbReference type="Gene3D" id="1.20.140.10">
    <property type="entry name" value="Butyryl-CoA Dehydrogenase, subunit A, domain 3"/>
    <property type="match status" value="1"/>
</dbReference>
<dbReference type="PANTHER" id="PTHR43884">
    <property type="entry name" value="ACYL-COA DEHYDROGENASE"/>
    <property type="match status" value="1"/>
</dbReference>
<reference evidence="10" key="2">
    <citation type="submission" date="2020-09" db="EMBL/GenBank/DDBJ databases">
        <authorList>
            <person name="Sun Q."/>
            <person name="Sedlacek I."/>
        </authorList>
    </citation>
    <scope>NUCLEOTIDE SEQUENCE</scope>
    <source>
        <strain evidence="10">CCM 7684</strain>
    </source>
</reference>
<evidence type="ECO:0000259" key="9">
    <source>
        <dbReference type="Pfam" id="PF02771"/>
    </source>
</evidence>
<dbReference type="InterPro" id="IPR006091">
    <property type="entry name" value="Acyl-CoA_Oxase/DH_mid-dom"/>
</dbReference>
<gene>
    <name evidence="10" type="ORF">GCM10007276_06120</name>
</gene>
<comment type="cofactor">
    <cofactor evidence="1 6">
        <name>FAD</name>
        <dbReference type="ChEBI" id="CHEBI:57692"/>
    </cofactor>
</comment>
<feature type="domain" description="Acyl-CoA oxidase/dehydrogenase middle" evidence="8">
    <location>
        <begin position="120"/>
        <end position="217"/>
    </location>
</feature>
<dbReference type="InterPro" id="IPR009075">
    <property type="entry name" value="AcylCo_DH/oxidase_C"/>
</dbReference>
<organism evidence="10 11">
    <name type="scientific">Agaricicola taiwanensis</name>
    <dbReference type="NCBI Taxonomy" id="591372"/>
    <lineage>
        <taxon>Bacteria</taxon>
        <taxon>Pseudomonadati</taxon>
        <taxon>Pseudomonadota</taxon>
        <taxon>Alphaproteobacteria</taxon>
        <taxon>Rhodobacterales</taxon>
        <taxon>Paracoccaceae</taxon>
        <taxon>Agaricicola</taxon>
    </lineage>
</organism>
<dbReference type="FunFam" id="1.20.140.10:FF:000001">
    <property type="entry name" value="Acyl-CoA dehydrogenase"/>
    <property type="match status" value="1"/>
</dbReference>
<evidence type="ECO:0000259" key="8">
    <source>
        <dbReference type="Pfam" id="PF02770"/>
    </source>
</evidence>
<dbReference type="PANTHER" id="PTHR43884:SF12">
    <property type="entry name" value="ISOVALERYL-COA DEHYDROGENASE, MITOCHONDRIAL-RELATED"/>
    <property type="match status" value="1"/>
</dbReference>
<evidence type="ECO:0000256" key="4">
    <source>
        <dbReference type="ARBA" id="ARBA00022827"/>
    </source>
</evidence>
<evidence type="ECO:0000256" key="3">
    <source>
        <dbReference type="ARBA" id="ARBA00022630"/>
    </source>
</evidence>
<keyword evidence="3 6" id="KW-0285">Flavoprotein</keyword>
<keyword evidence="11" id="KW-1185">Reference proteome</keyword>
<dbReference type="Pfam" id="PF02770">
    <property type="entry name" value="Acyl-CoA_dh_M"/>
    <property type="match status" value="1"/>
</dbReference>
<dbReference type="Gene3D" id="1.10.540.10">
    <property type="entry name" value="Acyl-CoA dehydrogenase/oxidase, N-terminal domain"/>
    <property type="match status" value="1"/>
</dbReference>
<name>A0A8J2YFV1_9RHOB</name>
<dbReference type="InterPro" id="IPR036250">
    <property type="entry name" value="AcylCo_DH-like_C"/>
</dbReference>
<evidence type="ECO:0000256" key="5">
    <source>
        <dbReference type="ARBA" id="ARBA00023002"/>
    </source>
</evidence>
<evidence type="ECO:0000256" key="2">
    <source>
        <dbReference type="ARBA" id="ARBA00009347"/>
    </source>
</evidence>
<dbReference type="GO" id="GO:0050660">
    <property type="term" value="F:flavin adenine dinucleotide binding"/>
    <property type="evidence" value="ECO:0007669"/>
    <property type="project" value="InterPro"/>
</dbReference>
<dbReference type="InterPro" id="IPR046373">
    <property type="entry name" value="Acyl-CoA_Oxase/DH_mid-dom_sf"/>
</dbReference>
<dbReference type="Pfam" id="PF02771">
    <property type="entry name" value="Acyl-CoA_dh_N"/>
    <property type="match status" value="1"/>
</dbReference>
<dbReference type="EMBL" id="BMCP01000001">
    <property type="protein sequence ID" value="GGE31733.1"/>
    <property type="molecule type" value="Genomic_DNA"/>
</dbReference>
<dbReference type="InterPro" id="IPR037069">
    <property type="entry name" value="AcylCoA_DH/ox_N_sf"/>
</dbReference>
<evidence type="ECO:0000256" key="1">
    <source>
        <dbReference type="ARBA" id="ARBA00001974"/>
    </source>
</evidence>
<dbReference type="AlphaFoldDB" id="A0A8J2YFV1"/>
<proteinExistence type="inferred from homology"/>
<keyword evidence="4 6" id="KW-0274">FAD</keyword>
<accession>A0A8J2YFV1</accession>
<protein>
    <submittedName>
        <fullName evidence="10">Acyl-CoA dehydrogenase</fullName>
    </submittedName>
</protein>
<dbReference type="Gene3D" id="2.40.110.10">
    <property type="entry name" value="Butyryl-CoA Dehydrogenase, subunit A, domain 2"/>
    <property type="match status" value="1"/>
</dbReference>